<dbReference type="RefSeq" id="WP_146859366.1">
    <property type="nucleotide sequence ID" value="NZ_BKAU01000001.1"/>
</dbReference>
<proteinExistence type="predicted"/>
<dbReference type="EMBL" id="BKAU01000001">
    <property type="protein sequence ID" value="GEP95253.1"/>
    <property type="molecule type" value="Genomic_DNA"/>
</dbReference>
<evidence type="ECO:0000313" key="2">
    <source>
        <dbReference type="EMBL" id="GEP95253.1"/>
    </source>
</evidence>
<feature type="signal peptide" evidence="1">
    <location>
        <begin position="1"/>
        <end position="25"/>
    </location>
</feature>
<sequence>MTKRLLYLSVAFGCVILFFATCSKSDDPSLQNCENSMANIHVNNQFYPLKILSSTLLRPAGSMGRFKLLSVEAYIDTVKVVINVADVSAFSNDQLRMDSIGVRLYTYSRKAGSDTTGRVLIGVRRGQEYRYHTTDSASVNITAVDIERRTVSGNYYLRTVEPVVTATGNFSEVCFLSIQ</sequence>
<keyword evidence="3" id="KW-1185">Reference proteome</keyword>
<dbReference type="AlphaFoldDB" id="A0A512RHR2"/>
<gene>
    <name evidence="2" type="ORF">CCY01nite_15130</name>
</gene>
<reference evidence="2 3" key="1">
    <citation type="submission" date="2019-07" db="EMBL/GenBank/DDBJ databases">
        <title>Whole genome shotgun sequence of Chitinophaga cymbidii NBRC 109752.</title>
        <authorList>
            <person name="Hosoyama A."/>
            <person name="Uohara A."/>
            <person name="Ohji S."/>
            <person name="Ichikawa N."/>
        </authorList>
    </citation>
    <scope>NUCLEOTIDE SEQUENCE [LARGE SCALE GENOMIC DNA]</scope>
    <source>
        <strain evidence="2 3">NBRC 109752</strain>
    </source>
</reference>
<accession>A0A512RHR2</accession>
<keyword evidence="1" id="KW-0732">Signal</keyword>
<comment type="caution">
    <text evidence="2">The sequence shown here is derived from an EMBL/GenBank/DDBJ whole genome shotgun (WGS) entry which is preliminary data.</text>
</comment>
<protein>
    <recommendedName>
        <fullName evidence="4">DUF4382 domain-containing protein</fullName>
    </recommendedName>
</protein>
<evidence type="ECO:0008006" key="4">
    <source>
        <dbReference type="Google" id="ProtNLM"/>
    </source>
</evidence>
<feature type="chain" id="PRO_5021973620" description="DUF4382 domain-containing protein" evidence="1">
    <location>
        <begin position="26"/>
        <end position="179"/>
    </location>
</feature>
<name>A0A512RHR2_9BACT</name>
<evidence type="ECO:0000313" key="3">
    <source>
        <dbReference type="Proteomes" id="UP000321436"/>
    </source>
</evidence>
<dbReference type="OrthoDB" id="666743at2"/>
<dbReference type="Proteomes" id="UP000321436">
    <property type="component" value="Unassembled WGS sequence"/>
</dbReference>
<organism evidence="2 3">
    <name type="scientific">Chitinophaga cymbidii</name>
    <dbReference type="NCBI Taxonomy" id="1096750"/>
    <lineage>
        <taxon>Bacteria</taxon>
        <taxon>Pseudomonadati</taxon>
        <taxon>Bacteroidota</taxon>
        <taxon>Chitinophagia</taxon>
        <taxon>Chitinophagales</taxon>
        <taxon>Chitinophagaceae</taxon>
        <taxon>Chitinophaga</taxon>
    </lineage>
</organism>
<evidence type="ECO:0000256" key="1">
    <source>
        <dbReference type="SAM" id="SignalP"/>
    </source>
</evidence>